<feature type="region of interest" description="Disordered" evidence="1">
    <location>
        <begin position="24"/>
        <end position="61"/>
    </location>
</feature>
<proteinExistence type="predicted"/>
<evidence type="ECO:0000256" key="1">
    <source>
        <dbReference type="SAM" id="MobiDB-lite"/>
    </source>
</evidence>
<organism evidence="2 3">
    <name type="scientific">Polarella glacialis</name>
    <name type="common">Dinoflagellate</name>
    <dbReference type="NCBI Taxonomy" id="89957"/>
    <lineage>
        <taxon>Eukaryota</taxon>
        <taxon>Sar</taxon>
        <taxon>Alveolata</taxon>
        <taxon>Dinophyceae</taxon>
        <taxon>Suessiales</taxon>
        <taxon>Suessiaceae</taxon>
        <taxon>Polarella</taxon>
    </lineage>
</organism>
<sequence length="341" mass="36377">MERCWMCSGVDSDCCVVCGALKSSPATRPSESRHHDAGAAEKQAIATSSSGSHGDKSRPSTAARLDKHLAALDRLMALEASHCRTVPPEAALALLAVINNNNNNNSSNNNNNSNNGNSNNYNNSCTRNQNQPTTTVAAAEETSPANCQQQRRQQQQQRPASPASQPDAARCPPATAPIRLATLASNNSRNSNHNNNNNSSTNNNNNDNDNNTNNNHHKNNNTLGAAASSAASEDLVPCLRAVLARLDLDAEEDKDDRQLPVAKDDLGLQDRGSQDPLAKMIRLTSGLDPSSLMIPRSEEGGKAVEVAFVSRRARWRTAQPPDKVATVLGRVPLPGHPPPDG</sequence>
<name>A0A813GI73_POLGL</name>
<evidence type="ECO:0000313" key="3">
    <source>
        <dbReference type="Proteomes" id="UP000654075"/>
    </source>
</evidence>
<feature type="region of interest" description="Disordered" evidence="1">
    <location>
        <begin position="252"/>
        <end position="272"/>
    </location>
</feature>
<reference evidence="2" key="1">
    <citation type="submission" date="2021-02" db="EMBL/GenBank/DDBJ databases">
        <authorList>
            <person name="Dougan E. K."/>
            <person name="Rhodes N."/>
            <person name="Thang M."/>
            <person name="Chan C."/>
        </authorList>
    </citation>
    <scope>NUCLEOTIDE SEQUENCE</scope>
</reference>
<feature type="compositionally biased region" description="Low complexity" evidence="1">
    <location>
        <begin position="185"/>
        <end position="214"/>
    </location>
</feature>
<feature type="compositionally biased region" description="Polar residues" evidence="1">
    <location>
        <begin position="125"/>
        <end position="136"/>
    </location>
</feature>
<feature type="region of interest" description="Disordered" evidence="1">
    <location>
        <begin position="103"/>
        <end position="228"/>
    </location>
</feature>
<keyword evidence="3" id="KW-1185">Reference proteome</keyword>
<evidence type="ECO:0000313" key="2">
    <source>
        <dbReference type="EMBL" id="CAE8622371.1"/>
    </source>
</evidence>
<feature type="compositionally biased region" description="Basic and acidic residues" evidence="1">
    <location>
        <begin position="255"/>
        <end position="268"/>
    </location>
</feature>
<gene>
    <name evidence="2" type="ORF">PGLA1383_LOCUS39821</name>
</gene>
<comment type="caution">
    <text evidence="2">The sequence shown here is derived from an EMBL/GenBank/DDBJ whole genome shotgun (WGS) entry which is preliminary data.</text>
</comment>
<dbReference type="EMBL" id="CAJNNV010027958">
    <property type="protein sequence ID" value="CAE8622371.1"/>
    <property type="molecule type" value="Genomic_DNA"/>
</dbReference>
<dbReference type="Proteomes" id="UP000654075">
    <property type="component" value="Unassembled WGS sequence"/>
</dbReference>
<feature type="compositionally biased region" description="Low complexity" evidence="1">
    <location>
        <begin position="148"/>
        <end position="170"/>
    </location>
</feature>
<feature type="compositionally biased region" description="Basic and acidic residues" evidence="1">
    <location>
        <begin position="30"/>
        <end position="39"/>
    </location>
</feature>
<accession>A0A813GI73</accession>
<protein>
    <submittedName>
        <fullName evidence="2">Uncharacterized protein</fullName>
    </submittedName>
</protein>
<dbReference type="AlphaFoldDB" id="A0A813GI73"/>
<feature type="compositionally biased region" description="Low complexity" evidence="1">
    <location>
        <begin position="103"/>
        <end position="124"/>
    </location>
</feature>